<dbReference type="PATRIC" id="fig|270351.10.peg.1682"/>
<dbReference type="Proteomes" id="UP000061432">
    <property type="component" value="Chromosome"/>
</dbReference>
<evidence type="ECO:0000256" key="1">
    <source>
        <dbReference type="ARBA" id="ARBA00006484"/>
    </source>
</evidence>
<dbReference type="SUPFAM" id="SSF51735">
    <property type="entry name" value="NAD(P)-binding Rossmann-fold domains"/>
    <property type="match status" value="1"/>
</dbReference>
<evidence type="ECO:0000313" key="4">
    <source>
        <dbReference type="Proteomes" id="UP000061432"/>
    </source>
</evidence>
<gene>
    <name evidence="3" type="primary">fabG</name>
    <name evidence="3" type="ORF">Maq22A_c08790</name>
</gene>
<dbReference type="Gene3D" id="3.40.50.720">
    <property type="entry name" value="NAD(P)-binding Rossmann-like Domain"/>
    <property type="match status" value="1"/>
</dbReference>
<dbReference type="EMBL" id="AP014704">
    <property type="protein sequence ID" value="BAQ45063.1"/>
    <property type="molecule type" value="Genomic_DNA"/>
</dbReference>
<dbReference type="InterPro" id="IPR020904">
    <property type="entry name" value="Sc_DH/Rdtase_CS"/>
</dbReference>
<dbReference type="FunFam" id="3.40.50.720:FF:000084">
    <property type="entry name" value="Short-chain dehydrogenase reductase"/>
    <property type="match status" value="1"/>
</dbReference>
<organism evidence="3 4">
    <name type="scientific">Methylobacterium aquaticum</name>
    <dbReference type="NCBI Taxonomy" id="270351"/>
    <lineage>
        <taxon>Bacteria</taxon>
        <taxon>Pseudomonadati</taxon>
        <taxon>Pseudomonadota</taxon>
        <taxon>Alphaproteobacteria</taxon>
        <taxon>Hyphomicrobiales</taxon>
        <taxon>Methylobacteriaceae</taxon>
        <taxon>Methylobacterium</taxon>
    </lineage>
</organism>
<dbReference type="InterPro" id="IPR002347">
    <property type="entry name" value="SDR_fam"/>
</dbReference>
<dbReference type="PANTHER" id="PTHR42760">
    <property type="entry name" value="SHORT-CHAIN DEHYDROGENASES/REDUCTASES FAMILY MEMBER"/>
    <property type="match status" value="1"/>
</dbReference>
<accession>A0A0C6F9E2</accession>
<dbReference type="PRINTS" id="PR00081">
    <property type="entry name" value="GDHRDH"/>
</dbReference>
<keyword evidence="2" id="KW-0560">Oxidoreductase</keyword>
<dbReference type="PANTHER" id="PTHR42760:SF133">
    <property type="entry name" value="3-OXOACYL-[ACYL-CARRIER-PROTEIN] REDUCTASE"/>
    <property type="match status" value="1"/>
</dbReference>
<dbReference type="STRING" id="270351.Maq22A_c08790"/>
<dbReference type="KEGG" id="maqu:Maq22A_c08790"/>
<evidence type="ECO:0000256" key="2">
    <source>
        <dbReference type="ARBA" id="ARBA00023002"/>
    </source>
</evidence>
<evidence type="ECO:0000313" key="3">
    <source>
        <dbReference type="EMBL" id="BAQ45063.1"/>
    </source>
</evidence>
<reference evidence="4" key="2">
    <citation type="submission" date="2015-01" db="EMBL/GenBank/DDBJ databases">
        <title>Complete genome sequence of Methylobacterium aquaticum strain 22A.</title>
        <authorList>
            <person name="Tani A."/>
            <person name="Ogura Y."/>
            <person name="Hayashi T."/>
        </authorList>
    </citation>
    <scope>NUCLEOTIDE SEQUENCE [LARGE SCALE GENOMIC DNA]</scope>
    <source>
        <strain evidence="4">MA-22A</strain>
    </source>
</reference>
<dbReference type="GO" id="GO:0016616">
    <property type="term" value="F:oxidoreductase activity, acting on the CH-OH group of donors, NAD or NADP as acceptor"/>
    <property type="evidence" value="ECO:0007669"/>
    <property type="project" value="TreeGrafter"/>
</dbReference>
<comment type="similarity">
    <text evidence="1">Belongs to the short-chain dehydrogenases/reductases (SDR) family.</text>
</comment>
<dbReference type="RefSeq" id="WP_060846455.1">
    <property type="nucleotide sequence ID" value="NZ_AP014704.1"/>
</dbReference>
<dbReference type="InterPro" id="IPR036291">
    <property type="entry name" value="NAD(P)-bd_dom_sf"/>
</dbReference>
<dbReference type="Pfam" id="PF13561">
    <property type="entry name" value="adh_short_C2"/>
    <property type="match status" value="1"/>
</dbReference>
<name>A0A0C6F9E2_9HYPH</name>
<protein>
    <submittedName>
        <fullName evidence="3">Dehydrogenases with different specificities</fullName>
    </submittedName>
</protein>
<dbReference type="OrthoDB" id="198783at2"/>
<dbReference type="AlphaFoldDB" id="A0A0C6F9E2"/>
<dbReference type="CDD" id="cd05233">
    <property type="entry name" value="SDR_c"/>
    <property type="match status" value="1"/>
</dbReference>
<reference evidence="3 4" key="1">
    <citation type="journal article" date="2015" name="Genome Announc.">
        <title>Complete Genome Sequence of Methylobacterium aquaticum Strain 22A, Isolated from Racomitrium japonicum Moss.</title>
        <authorList>
            <person name="Tani A."/>
            <person name="Ogura Y."/>
            <person name="Hayashi T."/>
            <person name="Kimbara K."/>
        </authorList>
    </citation>
    <scope>NUCLEOTIDE SEQUENCE [LARGE SCALE GENOMIC DNA]</scope>
    <source>
        <strain evidence="3 4">MA-22A</strain>
    </source>
</reference>
<dbReference type="PROSITE" id="PS00061">
    <property type="entry name" value="ADH_SHORT"/>
    <property type="match status" value="1"/>
</dbReference>
<proteinExistence type="inferred from homology"/>
<sequence length="252" mass="25815">MISADLHGRRVLVTGGASGIGLAAVTLFARCGAEVMLNHLAEDARGPDAAARLAAEGLKVRAIPGTVSVPGEAEAMVARGIDALGGLDILINNAGTPASATPIAFTDLDAMTEEFWQTILATNLIGPYRCAHAAAPALRQAKGAIVNTASVAGLGRRGSSIAYSASKAGLVNLTRSLARALAPEVRVNAVAPGLVETPWTQGWPEERKADTLSRTLLARLAKPEDIAEAMLFLAAGAAYITGETLVVDGGML</sequence>
<dbReference type="PRINTS" id="PR00080">
    <property type="entry name" value="SDRFAMILY"/>
</dbReference>